<organism evidence="1 2">
    <name type="scientific">Avena sativa</name>
    <name type="common">Oat</name>
    <dbReference type="NCBI Taxonomy" id="4498"/>
    <lineage>
        <taxon>Eukaryota</taxon>
        <taxon>Viridiplantae</taxon>
        <taxon>Streptophyta</taxon>
        <taxon>Embryophyta</taxon>
        <taxon>Tracheophyta</taxon>
        <taxon>Spermatophyta</taxon>
        <taxon>Magnoliopsida</taxon>
        <taxon>Liliopsida</taxon>
        <taxon>Poales</taxon>
        <taxon>Poaceae</taxon>
        <taxon>BOP clade</taxon>
        <taxon>Pooideae</taxon>
        <taxon>Poodae</taxon>
        <taxon>Poeae</taxon>
        <taxon>Poeae Chloroplast Group 1 (Aveneae type)</taxon>
        <taxon>Aveninae</taxon>
        <taxon>Avena</taxon>
    </lineage>
</organism>
<evidence type="ECO:0000313" key="2">
    <source>
        <dbReference type="Proteomes" id="UP001732700"/>
    </source>
</evidence>
<dbReference type="EnsemblPlants" id="AVESA.00010b.r2.1DG0121520.1">
    <property type="protein sequence ID" value="AVESA.00010b.r2.1DG0121520.1.CDS.1"/>
    <property type="gene ID" value="AVESA.00010b.r2.1DG0121520"/>
</dbReference>
<protein>
    <submittedName>
        <fullName evidence="1">Uncharacterized protein</fullName>
    </submittedName>
</protein>
<dbReference type="Proteomes" id="UP001732700">
    <property type="component" value="Chromosome 1D"/>
</dbReference>
<sequence>MQPLAAILAAALLLAAAAIASGACPPAIINATCSSLSYSGYPGYNYCVSVLSSSGPSASIDGRGLAVIAANTTAHNVTATVGLIDDLLDTLPKCSGLYRRQMADKVASALADLVAGHEPTDSTYSLYMDAHDLGPVNCFIALTETYPGPGFPRPSDPLAQEDQANMDLVTFAMNVAKLIPNKSSSGSPDPPAAIINATCSSLSYGGYPGYSYCVDVLSPGLASGARDTRDLAIVATNAIIRNITSTASLIDGLVSDAAQCKVSYGDRMGKTVASAIGDLVTGRALAGAASKLDGASRHTTECDLVMSKRRGVEKNVLHEDNAENLVSAQFASNVAAMYAANKLI</sequence>
<keyword evidence="2" id="KW-1185">Reference proteome</keyword>
<reference evidence="1" key="1">
    <citation type="submission" date="2021-05" db="EMBL/GenBank/DDBJ databases">
        <authorList>
            <person name="Scholz U."/>
            <person name="Mascher M."/>
            <person name="Fiebig A."/>
        </authorList>
    </citation>
    <scope>NUCLEOTIDE SEQUENCE [LARGE SCALE GENOMIC DNA]</scope>
</reference>
<name>A0ACD5TSK2_AVESA</name>
<proteinExistence type="predicted"/>
<accession>A0ACD5TSK2</accession>
<reference evidence="1" key="2">
    <citation type="submission" date="2025-09" db="UniProtKB">
        <authorList>
            <consortium name="EnsemblPlants"/>
        </authorList>
    </citation>
    <scope>IDENTIFICATION</scope>
</reference>
<evidence type="ECO:0000313" key="1">
    <source>
        <dbReference type="EnsemblPlants" id="AVESA.00010b.r2.1DG0121520.1.CDS.1"/>
    </source>
</evidence>